<evidence type="ECO:0000313" key="4">
    <source>
        <dbReference type="EMBL" id="OQE15441.1"/>
    </source>
</evidence>
<dbReference type="InterPro" id="IPR027417">
    <property type="entry name" value="P-loop_NTPase"/>
</dbReference>
<evidence type="ECO:0000259" key="3">
    <source>
        <dbReference type="PROSITE" id="PS51710"/>
    </source>
</evidence>
<dbReference type="GO" id="GO:0005525">
    <property type="term" value="F:GTP binding"/>
    <property type="evidence" value="ECO:0007669"/>
    <property type="project" value="UniProtKB-KW"/>
</dbReference>
<dbReference type="Pfam" id="PF08438">
    <property type="entry name" value="YGR210-like_G4"/>
    <property type="match status" value="1"/>
</dbReference>
<dbReference type="CDD" id="cd04938">
    <property type="entry name" value="TGS_Obg"/>
    <property type="match status" value="1"/>
</dbReference>
<feature type="domain" description="OBG-type G" evidence="3">
    <location>
        <begin position="5"/>
        <end position="274"/>
    </location>
</feature>
<dbReference type="PANTHER" id="PTHR23305">
    <property type="entry name" value="OBG GTPASE FAMILY"/>
    <property type="match status" value="1"/>
</dbReference>
<keyword evidence="2" id="KW-0342">GTP-binding</keyword>
<dbReference type="PRINTS" id="PR00326">
    <property type="entry name" value="GTP1OBG"/>
</dbReference>
<dbReference type="Gene3D" id="3.40.50.300">
    <property type="entry name" value="P-loop containing nucleotide triphosphate hydrolases"/>
    <property type="match status" value="1"/>
</dbReference>
<dbReference type="InterPro" id="IPR006073">
    <property type="entry name" value="GTP-bd"/>
</dbReference>
<accession>A0A1V6SN03</accession>
<dbReference type="Gene3D" id="3.10.20.30">
    <property type="match status" value="1"/>
</dbReference>
<sequence>MPRDPLVGLVGKPSSGKSTTLNSLTDATSKVGNFPFTTIDPQRAIGYLQIECACQRHGVSDRCQPNYGGCHEGRRSVPIELLDVAGLVPGAHQGRGLGNKFLDDLRHADALIHVVDVSGTTDAEGKATRGYDPSVDIEWLYSEIVRWVLGNLMEKWGSIKRRHVATKANPVDTLQGQFSGYGSTHSVVARCLDKLALKEPLEHWSDETVELVVKTFINEKFPTVYALNKIDHPDADKNVSKIAKMQDPQSIVLCSAISEVFLRRLAKQEYVKYIEGSEFVDTREDLIEMGEPDGGGLKEMDEKLKTRVENLKDMVLYRFGSTGVVQCLSRAAELLGLVPIFPVRNLQTFSSGSGSAVFRDCVLVKKNSTVGDVARKVMGDVPISYIEGVGGTRVSEDDIVAVGKHDILSFKVDRNQVNANDLSLPKTRKLTLARSSFIPMIGSGAAGCSFLAFAACLLPPRSVVAPDFESSAIPSFTLLSSIPDATAAEAGSSLSPLSARLIECSSGSSLRPLDRE</sequence>
<reference evidence="5" key="1">
    <citation type="journal article" date="2017" name="Nat. Microbiol.">
        <title>Global analysis of biosynthetic gene clusters reveals vast potential of secondary metabolite production in Penicillium species.</title>
        <authorList>
            <person name="Nielsen J.C."/>
            <person name="Grijseels S."/>
            <person name="Prigent S."/>
            <person name="Ji B."/>
            <person name="Dainat J."/>
            <person name="Nielsen K.F."/>
            <person name="Frisvad J.C."/>
            <person name="Workman M."/>
            <person name="Nielsen J."/>
        </authorList>
    </citation>
    <scope>NUCLEOTIDE SEQUENCE [LARGE SCALE GENOMIC DNA]</scope>
    <source>
        <strain evidence="5">IBT 24891</strain>
    </source>
</reference>
<dbReference type="STRING" id="303698.A0A1V6SN03"/>
<dbReference type="Proteomes" id="UP000191285">
    <property type="component" value="Unassembled WGS sequence"/>
</dbReference>
<dbReference type="Pfam" id="PF01926">
    <property type="entry name" value="MMR_HSR1"/>
    <property type="match status" value="1"/>
</dbReference>
<dbReference type="InterPro" id="IPR013646">
    <property type="entry name" value="YGR210-like_G4"/>
</dbReference>
<dbReference type="FunFam" id="1.10.8.470:FF:000001">
    <property type="entry name" value="GTP-binding protein homolog"/>
    <property type="match status" value="1"/>
</dbReference>
<evidence type="ECO:0000313" key="5">
    <source>
        <dbReference type="Proteomes" id="UP000191285"/>
    </source>
</evidence>
<dbReference type="GO" id="GO:0016887">
    <property type="term" value="F:ATP hydrolysis activity"/>
    <property type="evidence" value="ECO:0007669"/>
    <property type="project" value="TreeGrafter"/>
</dbReference>
<comment type="caution">
    <text evidence="4">The sequence shown here is derived from an EMBL/GenBank/DDBJ whole genome shotgun (WGS) entry which is preliminary data.</text>
</comment>
<evidence type="ECO:0000256" key="2">
    <source>
        <dbReference type="ARBA" id="ARBA00023134"/>
    </source>
</evidence>
<keyword evidence="1" id="KW-0547">Nucleotide-binding</keyword>
<dbReference type="AlphaFoldDB" id="A0A1V6SN03"/>
<dbReference type="Gene3D" id="1.10.8.470">
    <property type="match status" value="1"/>
</dbReference>
<dbReference type="InterPro" id="IPR031167">
    <property type="entry name" value="G_OBG"/>
</dbReference>
<dbReference type="GO" id="GO:0005737">
    <property type="term" value="C:cytoplasm"/>
    <property type="evidence" value="ECO:0007669"/>
    <property type="project" value="TreeGrafter"/>
</dbReference>
<proteinExistence type="predicted"/>
<keyword evidence="5" id="KW-1185">Reference proteome</keyword>
<dbReference type="FunFam" id="3.10.20.30:FF:000030">
    <property type="entry name" value="P-loop containing nucleoside triphosphate hydrolase protein"/>
    <property type="match status" value="1"/>
</dbReference>
<dbReference type="OrthoDB" id="545683at2759"/>
<protein>
    <recommendedName>
        <fullName evidence="3">OBG-type G domain-containing protein</fullName>
    </recommendedName>
</protein>
<evidence type="ECO:0000256" key="1">
    <source>
        <dbReference type="ARBA" id="ARBA00022741"/>
    </source>
</evidence>
<dbReference type="CDD" id="cd01899">
    <property type="entry name" value="Ygr210"/>
    <property type="match status" value="1"/>
</dbReference>
<organism evidence="4 5">
    <name type="scientific">Penicillium steckii</name>
    <dbReference type="NCBI Taxonomy" id="303698"/>
    <lineage>
        <taxon>Eukaryota</taxon>
        <taxon>Fungi</taxon>
        <taxon>Dikarya</taxon>
        <taxon>Ascomycota</taxon>
        <taxon>Pezizomycotina</taxon>
        <taxon>Eurotiomycetes</taxon>
        <taxon>Eurotiomycetidae</taxon>
        <taxon>Eurotiales</taxon>
        <taxon>Aspergillaceae</taxon>
        <taxon>Penicillium</taxon>
    </lineage>
</organism>
<name>A0A1V6SN03_9EURO</name>
<dbReference type="InterPro" id="IPR012675">
    <property type="entry name" value="Beta-grasp_dom_sf"/>
</dbReference>
<gene>
    <name evidence="4" type="ORF">PENSTE_c028G05699</name>
</gene>
<dbReference type="SUPFAM" id="SSF52540">
    <property type="entry name" value="P-loop containing nucleoside triphosphate hydrolases"/>
    <property type="match status" value="1"/>
</dbReference>
<dbReference type="PROSITE" id="PS51710">
    <property type="entry name" value="G_OBG"/>
    <property type="match status" value="1"/>
</dbReference>
<dbReference type="EMBL" id="MLKD01000028">
    <property type="protein sequence ID" value="OQE15441.1"/>
    <property type="molecule type" value="Genomic_DNA"/>
</dbReference>
<dbReference type="PANTHER" id="PTHR23305:SF1">
    <property type="entry name" value="OBG-TYPE G DOMAIN-CONTAINING PROTEIN"/>
    <property type="match status" value="1"/>
</dbReference>